<protein>
    <recommendedName>
        <fullName evidence="3">F-box domain-containing protein</fullName>
    </recommendedName>
</protein>
<evidence type="ECO:0008006" key="3">
    <source>
        <dbReference type="Google" id="ProtNLM"/>
    </source>
</evidence>
<comment type="caution">
    <text evidence="1">The sequence shown here is derived from an EMBL/GenBank/DDBJ whole genome shotgun (WGS) entry which is preliminary data.</text>
</comment>
<proteinExistence type="predicted"/>
<reference evidence="1 2" key="1">
    <citation type="submission" date="2019-10" db="EMBL/GenBank/DDBJ databases">
        <authorList>
            <person name="Palmer J.M."/>
        </authorList>
    </citation>
    <scope>NUCLEOTIDE SEQUENCE [LARGE SCALE GENOMIC DNA]</scope>
    <source>
        <strain evidence="1 2">TWF694</strain>
    </source>
</reference>
<keyword evidence="2" id="KW-1185">Reference proteome</keyword>
<accession>A0AAV9XDF4</accession>
<evidence type="ECO:0000313" key="1">
    <source>
        <dbReference type="EMBL" id="KAK6539174.1"/>
    </source>
</evidence>
<dbReference type="AlphaFoldDB" id="A0AAV9XDF4"/>
<sequence length="426" mass="48040">MSSPPSLLDLLSNTLIFNLIIPHLPIASRLALSSTSRACHDILKTSPDTFRRLDLSGVLSPFIDRTPLDSGGISWRAQRMDEALMEEEFYSGPIRGLFYSLHKQNILKNVSTLILDHMYITTDVMSEIILDTQGKFNVKILSVLGTQQFLSSVSDIIKQALRPGRPEGYPQLQALYIFGLERTWPVDRKKERRVARRRQLPNDLHQPVPDAPLEEWYLPASVPFVTQSWKQEAIQIIEAAEGMIQFDGILCRGPKHSTILNAKMVFPYPAEPAEIALGAGCMECGTSPEGPAVYGESPPHWLPLLAPPPFTGSAKEASRPTRLQDGSFPPLYARCTLCVRHRQCCKCQRWICENCATDDDVKLWITTFAVIWAGNVPKTALRGYVYGDDTDDFRRSEDSFNSLRSPDYLCLERCMPEEYYGSREKV</sequence>
<gene>
    <name evidence="1" type="ORF">TWF694_009418</name>
</gene>
<dbReference type="Proteomes" id="UP001365542">
    <property type="component" value="Unassembled WGS sequence"/>
</dbReference>
<dbReference type="EMBL" id="JAVHJO010000006">
    <property type="protein sequence ID" value="KAK6539174.1"/>
    <property type="molecule type" value="Genomic_DNA"/>
</dbReference>
<evidence type="ECO:0000313" key="2">
    <source>
        <dbReference type="Proteomes" id="UP001365542"/>
    </source>
</evidence>
<name>A0AAV9XDF4_9PEZI</name>
<organism evidence="1 2">
    <name type="scientific">Orbilia ellipsospora</name>
    <dbReference type="NCBI Taxonomy" id="2528407"/>
    <lineage>
        <taxon>Eukaryota</taxon>
        <taxon>Fungi</taxon>
        <taxon>Dikarya</taxon>
        <taxon>Ascomycota</taxon>
        <taxon>Pezizomycotina</taxon>
        <taxon>Orbiliomycetes</taxon>
        <taxon>Orbiliales</taxon>
        <taxon>Orbiliaceae</taxon>
        <taxon>Orbilia</taxon>
    </lineage>
</organism>